<sequence length="207" mass="23782">MDECNDKQFLLNLDKLGPEGLAVVRENLRKLATQLARRLNGAYYRLKYASSPLARQWGGVELQFHVFEYELIADLNSLFYAAPYGFARTIAVKRLLHNAVEFNKHINESIIPEMIRILADKGIEFSTKDIQESRREWRSVLDELERWRPIRNKATAHFDSDVPHVVELLEGLDSQKVVDSAIHFWSFTLSVLAKFHDAAVAAKLADE</sequence>
<dbReference type="AlphaFoldDB" id="A0AB38TLE6"/>
<accession>A0AB38TLE6</accession>
<dbReference type="RefSeq" id="WP_260531243.1">
    <property type="nucleotide sequence ID" value="NZ_CP104214.1"/>
</dbReference>
<reference evidence="1" key="1">
    <citation type="submission" date="2022-09" db="EMBL/GenBank/DDBJ databases">
        <title>Genomic of Burkholderia gladioli.</title>
        <authorList>
            <person name="Wu H."/>
        </authorList>
    </citation>
    <scope>NUCLEOTIDE SEQUENCE</scope>
    <source>
        <strain evidence="1">ZN-S4</strain>
    </source>
</reference>
<dbReference type="EMBL" id="CP104214">
    <property type="protein sequence ID" value="UWX69167.1"/>
    <property type="molecule type" value="Genomic_DNA"/>
</dbReference>
<organism evidence="1 2">
    <name type="scientific">Burkholderia gladioli</name>
    <name type="common">Pseudomonas marginata</name>
    <name type="synonym">Phytomonas marginata</name>
    <dbReference type="NCBI Taxonomy" id="28095"/>
    <lineage>
        <taxon>Bacteria</taxon>
        <taxon>Pseudomonadati</taxon>
        <taxon>Pseudomonadota</taxon>
        <taxon>Betaproteobacteria</taxon>
        <taxon>Burkholderiales</taxon>
        <taxon>Burkholderiaceae</taxon>
        <taxon>Burkholderia</taxon>
    </lineage>
</organism>
<proteinExistence type="predicted"/>
<protein>
    <recommendedName>
        <fullName evidence="3">HEPN AbiU2-like domain-containing protein</fullName>
    </recommendedName>
</protein>
<gene>
    <name evidence="1" type="ORF">NYZ96_13190</name>
</gene>
<dbReference type="Proteomes" id="UP001059745">
    <property type="component" value="Chromosome 1"/>
</dbReference>
<name>A0AB38TLE6_BURGA</name>
<evidence type="ECO:0008006" key="3">
    <source>
        <dbReference type="Google" id="ProtNLM"/>
    </source>
</evidence>
<evidence type="ECO:0000313" key="2">
    <source>
        <dbReference type="Proteomes" id="UP001059745"/>
    </source>
</evidence>
<evidence type="ECO:0000313" key="1">
    <source>
        <dbReference type="EMBL" id="UWX69167.1"/>
    </source>
</evidence>